<sequence>MGEADLKLVIDESLVLFKGHLGFKQYIPSKRHRFGMKLFILCDCETGIVLDMIVYTGKKTDIIWSSELGLSGEVVKKLMGNYLGKGHILYTDNYYTSPNLCDFLLKNKTGSWGTVRVNRKNMPTFHKKKMVRGDIERQSNGNMIAMKWHNKRDVCILSTVHKGQLMDSGKKNFETNEVIFKPDAVVDYIKNMRLVDKLDMMVGSVEFQPTNR</sequence>
<accession>A0A8K0JUL3</accession>
<protein>
    <recommendedName>
        <fullName evidence="1">PiggyBac transposable element-derived protein domain-containing protein</fullName>
    </recommendedName>
</protein>
<dbReference type="EMBL" id="KZ308138">
    <property type="protein sequence ID" value="KAG8222624.1"/>
    <property type="molecule type" value="Genomic_DNA"/>
</dbReference>
<keyword evidence="3" id="KW-1185">Reference proteome</keyword>
<gene>
    <name evidence="2" type="ORF">J437_LFUL002618</name>
</gene>
<proteinExistence type="predicted"/>
<comment type="caution">
    <text evidence="2">The sequence shown here is derived from an EMBL/GenBank/DDBJ whole genome shotgun (WGS) entry which is preliminary data.</text>
</comment>
<dbReference type="InterPro" id="IPR029526">
    <property type="entry name" value="PGBD"/>
</dbReference>
<evidence type="ECO:0000259" key="1">
    <source>
        <dbReference type="Pfam" id="PF13843"/>
    </source>
</evidence>
<dbReference type="Proteomes" id="UP000792457">
    <property type="component" value="Unassembled WGS sequence"/>
</dbReference>
<evidence type="ECO:0000313" key="2">
    <source>
        <dbReference type="EMBL" id="KAG8222624.1"/>
    </source>
</evidence>
<dbReference type="Pfam" id="PF13843">
    <property type="entry name" value="DDE_Tnp_1_7"/>
    <property type="match status" value="1"/>
</dbReference>
<dbReference type="PANTHER" id="PTHR46599:SF3">
    <property type="entry name" value="PIGGYBAC TRANSPOSABLE ELEMENT-DERIVED PROTEIN 4"/>
    <property type="match status" value="1"/>
</dbReference>
<dbReference type="AlphaFoldDB" id="A0A8K0JUL3"/>
<dbReference type="PANTHER" id="PTHR46599">
    <property type="entry name" value="PIGGYBAC TRANSPOSABLE ELEMENT-DERIVED PROTEIN 4"/>
    <property type="match status" value="1"/>
</dbReference>
<feature type="domain" description="PiggyBac transposable element-derived protein" evidence="1">
    <location>
        <begin position="8"/>
        <end position="206"/>
    </location>
</feature>
<evidence type="ECO:0000313" key="3">
    <source>
        <dbReference type="Proteomes" id="UP000792457"/>
    </source>
</evidence>
<reference evidence="2" key="2">
    <citation type="submission" date="2017-10" db="EMBL/GenBank/DDBJ databases">
        <title>Ladona fulva Genome sequencing and assembly.</title>
        <authorList>
            <person name="Murali S."/>
            <person name="Richards S."/>
            <person name="Bandaranaike D."/>
            <person name="Bellair M."/>
            <person name="Blankenburg K."/>
            <person name="Chao H."/>
            <person name="Dinh H."/>
            <person name="Doddapaneni H."/>
            <person name="Dugan-Rocha S."/>
            <person name="Elkadiri S."/>
            <person name="Gnanaolivu R."/>
            <person name="Hernandez B."/>
            <person name="Skinner E."/>
            <person name="Javaid M."/>
            <person name="Lee S."/>
            <person name="Li M."/>
            <person name="Ming W."/>
            <person name="Munidasa M."/>
            <person name="Muniz J."/>
            <person name="Nguyen L."/>
            <person name="Hughes D."/>
            <person name="Osuji N."/>
            <person name="Pu L.-L."/>
            <person name="Puazo M."/>
            <person name="Qu C."/>
            <person name="Quiroz J."/>
            <person name="Raj R."/>
            <person name="Weissenberger G."/>
            <person name="Xin Y."/>
            <person name="Zou X."/>
            <person name="Han Y."/>
            <person name="Worley K."/>
            <person name="Muzny D."/>
            <person name="Gibbs R."/>
        </authorList>
    </citation>
    <scope>NUCLEOTIDE SEQUENCE</scope>
    <source>
        <strain evidence="2">Sampled in the wild</strain>
    </source>
</reference>
<organism evidence="2 3">
    <name type="scientific">Ladona fulva</name>
    <name type="common">Scarce chaser dragonfly</name>
    <name type="synonym">Libellula fulva</name>
    <dbReference type="NCBI Taxonomy" id="123851"/>
    <lineage>
        <taxon>Eukaryota</taxon>
        <taxon>Metazoa</taxon>
        <taxon>Ecdysozoa</taxon>
        <taxon>Arthropoda</taxon>
        <taxon>Hexapoda</taxon>
        <taxon>Insecta</taxon>
        <taxon>Pterygota</taxon>
        <taxon>Palaeoptera</taxon>
        <taxon>Odonata</taxon>
        <taxon>Epiprocta</taxon>
        <taxon>Anisoptera</taxon>
        <taxon>Libelluloidea</taxon>
        <taxon>Libellulidae</taxon>
        <taxon>Ladona</taxon>
    </lineage>
</organism>
<name>A0A8K0JUL3_LADFU</name>
<reference evidence="2" key="1">
    <citation type="submission" date="2013-04" db="EMBL/GenBank/DDBJ databases">
        <authorList>
            <person name="Qu J."/>
            <person name="Murali S.C."/>
            <person name="Bandaranaike D."/>
            <person name="Bellair M."/>
            <person name="Blankenburg K."/>
            <person name="Chao H."/>
            <person name="Dinh H."/>
            <person name="Doddapaneni H."/>
            <person name="Downs B."/>
            <person name="Dugan-Rocha S."/>
            <person name="Elkadiri S."/>
            <person name="Gnanaolivu R.D."/>
            <person name="Hernandez B."/>
            <person name="Javaid M."/>
            <person name="Jayaseelan J.C."/>
            <person name="Lee S."/>
            <person name="Li M."/>
            <person name="Ming W."/>
            <person name="Munidasa M."/>
            <person name="Muniz J."/>
            <person name="Nguyen L."/>
            <person name="Ongeri F."/>
            <person name="Osuji N."/>
            <person name="Pu L.-L."/>
            <person name="Puazo M."/>
            <person name="Qu C."/>
            <person name="Quiroz J."/>
            <person name="Raj R."/>
            <person name="Weissenberger G."/>
            <person name="Xin Y."/>
            <person name="Zou X."/>
            <person name="Han Y."/>
            <person name="Richards S."/>
            <person name="Worley K."/>
            <person name="Muzny D."/>
            <person name="Gibbs R."/>
        </authorList>
    </citation>
    <scope>NUCLEOTIDE SEQUENCE</scope>
    <source>
        <strain evidence="2">Sampled in the wild</strain>
    </source>
</reference>
<dbReference type="OrthoDB" id="6146839at2759"/>